<dbReference type="PROSITE" id="PS00122">
    <property type="entry name" value="CARBOXYLESTERASE_B_1"/>
    <property type="match status" value="1"/>
</dbReference>
<accession>A0A520MDT2</accession>
<comment type="caution">
    <text evidence="5">The sequence shown here is derived from an EMBL/GenBank/DDBJ whole genome shotgun (WGS) entry which is preliminary data.</text>
</comment>
<dbReference type="InterPro" id="IPR019826">
    <property type="entry name" value="Carboxylesterase_B_AS"/>
</dbReference>
<proteinExistence type="inferred from homology"/>
<reference evidence="5 6" key="1">
    <citation type="submission" date="2019-02" db="EMBL/GenBank/DDBJ databases">
        <title>Prokaryotic population dynamics and viral predation in marine succession experiment using metagenomics: the confinement effect.</title>
        <authorList>
            <person name="Haro-Moreno J.M."/>
            <person name="Rodriguez-Valera F."/>
            <person name="Lopez-Perez M."/>
        </authorList>
    </citation>
    <scope>NUCLEOTIDE SEQUENCE [LARGE SCALE GENOMIC DNA]</scope>
    <source>
        <strain evidence="5">MED-G170</strain>
    </source>
</reference>
<comment type="similarity">
    <text evidence="1 3">Belongs to the type-B carboxylesterase/lipase family.</text>
</comment>
<dbReference type="SUPFAM" id="SSF53474">
    <property type="entry name" value="alpha/beta-Hydrolases"/>
    <property type="match status" value="1"/>
</dbReference>
<dbReference type="PANTHER" id="PTHR11559">
    <property type="entry name" value="CARBOXYLESTERASE"/>
    <property type="match status" value="1"/>
</dbReference>
<dbReference type="InterPro" id="IPR002018">
    <property type="entry name" value="CarbesteraseB"/>
</dbReference>
<dbReference type="EC" id="3.1.1.-" evidence="3"/>
<sequence>MNRIKIATLSIVLASCVVTEDEIKEVETLKVGMSTGIVQGYVSDSAADVVAWDDIPFAQPPVGDLRWRAPRPLEASSQIIRSKDDTACVQKASVYGGVVGEGIVGSEDCLYLDVKAPADFKDKDYPVMFWIHGGGNTTGLKDFYDYSRLVALKDVVVVSTNYRLGGLGWFSHPAIQDHQEGVDKSTNFGTLDIIESLKWVQTNVAKFGGDPDNVTIFGESAGGHNVYALLASPMSDGLFHKAISQSGYTTSHSLEDAHNLDGANPLVERGSWQIVELINGFDALHGDSEKLGNQLRSMDAREFIGLYYQKESIDSIPLTTRDGIVIPEIGLLAALGEPEYAKNVPVMAGATKDEVALWHGLHRYFMETDYRFTKLLPPIITIKNPELFDLWVRTRSHAWKLRGVDIPLSALESAGYGELFAYRFDWDHQESSMFADFPNILGAAHGTDIAFVTGQYTYGPISSYIYPEGPARDQMERTIMSAWSSFSSAATPDIGSPLQWNAFESAMPAFIHLDKNDLLRMGVESKSMDSLLGAIVDHPVPTDLEKCLIVWESLINVGDPNVDAFRRWNDGFCEKFDVRQEQKDIQTRLISEFGSIGVN</sequence>
<dbReference type="GO" id="GO:0016787">
    <property type="term" value="F:hydrolase activity"/>
    <property type="evidence" value="ECO:0007669"/>
    <property type="project" value="UniProtKB-KW"/>
</dbReference>
<evidence type="ECO:0000256" key="1">
    <source>
        <dbReference type="ARBA" id="ARBA00005964"/>
    </source>
</evidence>
<name>A0A520MDT2_9GAMM</name>
<evidence type="ECO:0000313" key="6">
    <source>
        <dbReference type="Proteomes" id="UP000315889"/>
    </source>
</evidence>
<dbReference type="InterPro" id="IPR029058">
    <property type="entry name" value="AB_hydrolase_fold"/>
</dbReference>
<evidence type="ECO:0000256" key="3">
    <source>
        <dbReference type="RuleBase" id="RU361235"/>
    </source>
</evidence>
<gene>
    <name evidence="5" type="ORF">EVB03_08250</name>
</gene>
<organism evidence="5 6">
    <name type="scientific">SAR92 clade bacterium</name>
    <dbReference type="NCBI Taxonomy" id="2315479"/>
    <lineage>
        <taxon>Bacteria</taxon>
        <taxon>Pseudomonadati</taxon>
        <taxon>Pseudomonadota</taxon>
        <taxon>Gammaproteobacteria</taxon>
        <taxon>Cellvibrionales</taxon>
        <taxon>Porticoccaceae</taxon>
        <taxon>SAR92 clade</taxon>
    </lineage>
</organism>
<dbReference type="InterPro" id="IPR050309">
    <property type="entry name" value="Type-B_Carboxylest/Lipase"/>
</dbReference>
<protein>
    <recommendedName>
        <fullName evidence="3">Carboxylic ester hydrolase</fullName>
        <ecNumber evidence="3">3.1.1.-</ecNumber>
    </recommendedName>
</protein>
<dbReference type="EMBL" id="SHBP01000013">
    <property type="protein sequence ID" value="RZO19355.1"/>
    <property type="molecule type" value="Genomic_DNA"/>
</dbReference>
<dbReference type="Proteomes" id="UP000315889">
    <property type="component" value="Unassembled WGS sequence"/>
</dbReference>
<evidence type="ECO:0000256" key="2">
    <source>
        <dbReference type="ARBA" id="ARBA00022801"/>
    </source>
</evidence>
<evidence type="ECO:0000313" key="5">
    <source>
        <dbReference type="EMBL" id="RZO19355.1"/>
    </source>
</evidence>
<feature type="domain" description="Carboxylesterase type B" evidence="4">
    <location>
        <begin position="30"/>
        <end position="358"/>
    </location>
</feature>
<evidence type="ECO:0000259" key="4">
    <source>
        <dbReference type="Pfam" id="PF00135"/>
    </source>
</evidence>
<dbReference type="AlphaFoldDB" id="A0A520MDT2"/>
<keyword evidence="2 3" id="KW-0378">Hydrolase</keyword>
<dbReference type="Gene3D" id="3.40.50.1820">
    <property type="entry name" value="alpha/beta hydrolase"/>
    <property type="match status" value="1"/>
</dbReference>
<dbReference type="Pfam" id="PF00135">
    <property type="entry name" value="COesterase"/>
    <property type="match status" value="1"/>
</dbReference>
<dbReference type="PROSITE" id="PS51257">
    <property type="entry name" value="PROKAR_LIPOPROTEIN"/>
    <property type="match status" value="1"/>
</dbReference>